<comment type="caution">
    <text evidence="1">The sequence shown here is derived from an EMBL/GenBank/DDBJ whole genome shotgun (WGS) entry which is preliminary data.</text>
</comment>
<organism evidence="1 2">
    <name type="scientific">Choristoneura fumiferana</name>
    <name type="common">Spruce budworm moth</name>
    <name type="synonym">Archips fumiferana</name>
    <dbReference type="NCBI Taxonomy" id="7141"/>
    <lineage>
        <taxon>Eukaryota</taxon>
        <taxon>Metazoa</taxon>
        <taxon>Ecdysozoa</taxon>
        <taxon>Arthropoda</taxon>
        <taxon>Hexapoda</taxon>
        <taxon>Insecta</taxon>
        <taxon>Pterygota</taxon>
        <taxon>Neoptera</taxon>
        <taxon>Endopterygota</taxon>
        <taxon>Lepidoptera</taxon>
        <taxon>Glossata</taxon>
        <taxon>Ditrysia</taxon>
        <taxon>Tortricoidea</taxon>
        <taxon>Tortricidae</taxon>
        <taxon>Tortricinae</taxon>
        <taxon>Choristoneura</taxon>
    </lineage>
</organism>
<evidence type="ECO:0000313" key="1">
    <source>
        <dbReference type="EMBL" id="KAI8429067.1"/>
    </source>
</evidence>
<proteinExistence type="predicted"/>
<sequence>MFCKILTIIALVKICSGGAPTYPLEDKLKDKSNQASYSQSFVRQDIPLSYQYSAVHVYSPKQDLPKKASQFKVQPLPSVNKPALNPISYPVQYAPIPYKREDPRHQNEAGLYTKVTSPKYYEENEVPESTIEPVKKFQLQPELELSNPTRRPPPPAFNQFFRGHNIEVMPTPNRSPVSNNYHKVNPQTLQEHPDVENYLRQFTIRPETERPVTVSTFRPRVLEYITLLTTENPTKPPFAYVPAEYYHNFQRSFQPKESDIQRLSQPQVLQPMQSRAKDTKLQLNVARGHKVAQMPHQAHQKHGHYHSYPLHTEVIYEHNPITISDIKSPQNVTRLFPMTNHLQNVFVE</sequence>
<keyword evidence="2" id="KW-1185">Reference proteome</keyword>
<evidence type="ECO:0000313" key="2">
    <source>
        <dbReference type="Proteomes" id="UP001064048"/>
    </source>
</evidence>
<dbReference type="EMBL" id="CM046112">
    <property type="protein sequence ID" value="KAI8429067.1"/>
    <property type="molecule type" value="Genomic_DNA"/>
</dbReference>
<gene>
    <name evidence="1" type="ORF">MSG28_007635</name>
</gene>
<dbReference type="Proteomes" id="UP001064048">
    <property type="component" value="Chromosome 12"/>
</dbReference>
<accession>A0ACC0JY22</accession>
<protein>
    <submittedName>
        <fullName evidence="1">Uncharacterized protein</fullName>
    </submittedName>
</protein>
<name>A0ACC0JY22_CHOFU</name>
<reference evidence="1 2" key="1">
    <citation type="journal article" date="2022" name="Genome Biol. Evol.">
        <title>The Spruce Budworm Genome: Reconstructing the Evolutionary History of Antifreeze Proteins.</title>
        <authorList>
            <person name="Beliveau C."/>
            <person name="Gagne P."/>
            <person name="Picq S."/>
            <person name="Vernygora O."/>
            <person name="Keeling C.I."/>
            <person name="Pinkney K."/>
            <person name="Doucet D."/>
            <person name="Wen F."/>
            <person name="Johnston J.S."/>
            <person name="Maaroufi H."/>
            <person name="Boyle B."/>
            <person name="Laroche J."/>
            <person name="Dewar K."/>
            <person name="Juretic N."/>
            <person name="Blackburn G."/>
            <person name="Nisole A."/>
            <person name="Brunet B."/>
            <person name="Brandao M."/>
            <person name="Lumley L."/>
            <person name="Duan J."/>
            <person name="Quan G."/>
            <person name="Lucarotti C.J."/>
            <person name="Roe A.D."/>
            <person name="Sperling F.A.H."/>
            <person name="Levesque R.C."/>
            <person name="Cusson M."/>
        </authorList>
    </citation>
    <scope>NUCLEOTIDE SEQUENCE [LARGE SCALE GENOMIC DNA]</scope>
    <source>
        <strain evidence="1">Glfc:IPQL:Cfum</strain>
    </source>
</reference>